<keyword evidence="2" id="KW-1185">Reference proteome</keyword>
<accession>A0ABU7XZB6</accession>
<comment type="caution">
    <text evidence="1">The sequence shown here is derived from an EMBL/GenBank/DDBJ whole genome shotgun (WGS) entry which is preliminary data.</text>
</comment>
<gene>
    <name evidence="1" type="ORF">N1F79_22225</name>
</gene>
<evidence type="ECO:0000313" key="2">
    <source>
        <dbReference type="Proteomes" id="UP001337305"/>
    </source>
</evidence>
<proteinExistence type="predicted"/>
<sequence>MGDSKASIDRTVYEMLLLRFGGASYHEIIFTSFLDLYFYKVETFGLHDISFLYLPDIQIMHSKGCFEITNYYKLLKKDRITEQFEHDIQNEKYNHSIIAKIEKNITNYAAK</sequence>
<organism evidence="1 2">
    <name type="scientific">Flavivirga spongiicola</name>
    <dbReference type="NCBI Taxonomy" id="421621"/>
    <lineage>
        <taxon>Bacteria</taxon>
        <taxon>Pseudomonadati</taxon>
        <taxon>Bacteroidota</taxon>
        <taxon>Flavobacteriia</taxon>
        <taxon>Flavobacteriales</taxon>
        <taxon>Flavobacteriaceae</taxon>
        <taxon>Flavivirga</taxon>
    </lineage>
</organism>
<name>A0ABU7XZB6_9FLAO</name>
<dbReference type="RefSeq" id="WP_303308135.1">
    <property type="nucleotide sequence ID" value="NZ_JAUOEO010000001.1"/>
</dbReference>
<dbReference type="Proteomes" id="UP001337305">
    <property type="component" value="Unassembled WGS sequence"/>
</dbReference>
<evidence type="ECO:0000313" key="1">
    <source>
        <dbReference type="EMBL" id="MEF3835858.1"/>
    </source>
</evidence>
<reference evidence="1 2" key="1">
    <citation type="submission" date="2022-09" db="EMBL/GenBank/DDBJ databases">
        <title>Genome sequencing of Flavivirga sp. MEBiC05379.</title>
        <authorList>
            <person name="Oh H.-M."/>
            <person name="Kwon K.K."/>
            <person name="Park M.J."/>
            <person name="Yang S.-H."/>
        </authorList>
    </citation>
    <scope>NUCLEOTIDE SEQUENCE [LARGE SCALE GENOMIC DNA]</scope>
    <source>
        <strain evidence="1 2">MEBiC05379</strain>
    </source>
</reference>
<dbReference type="EMBL" id="JAODOP010000004">
    <property type="protein sequence ID" value="MEF3835858.1"/>
    <property type="molecule type" value="Genomic_DNA"/>
</dbReference>
<protein>
    <submittedName>
        <fullName evidence="1">Uncharacterized protein</fullName>
    </submittedName>
</protein>